<protein>
    <submittedName>
        <fullName evidence="3">Aldo/keto reductase</fullName>
    </submittedName>
</protein>
<dbReference type="InterPro" id="IPR036812">
    <property type="entry name" value="NAD(P)_OxRdtase_dom_sf"/>
</dbReference>
<dbReference type="SUPFAM" id="SSF51430">
    <property type="entry name" value="NAD(P)-linked oxidoreductase"/>
    <property type="match status" value="1"/>
</dbReference>
<dbReference type="EMBL" id="CP041185">
    <property type="protein sequence ID" value="QDG71038.1"/>
    <property type="molecule type" value="Genomic_DNA"/>
</dbReference>
<dbReference type="AlphaFoldDB" id="A0A4Y6RDF5"/>
<gene>
    <name evidence="3" type="ORF">FJQ89_11890</name>
</gene>
<organism evidence="3 4">
    <name type="scientific">Janthinobacterium tructae</name>
    <dbReference type="NCBI Taxonomy" id="2590869"/>
    <lineage>
        <taxon>Bacteria</taxon>
        <taxon>Pseudomonadati</taxon>
        <taxon>Pseudomonadota</taxon>
        <taxon>Betaproteobacteria</taxon>
        <taxon>Burkholderiales</taxon>
        <taxon>Oxalobacteraceae</taxon>
        <taxon>Janthinobacterium</taxon>
    </lineage>
</organism>
<dbReference type="GO" id="GO:0016491">
    <property type="term" value="F:oxidoreductase activity"/>
    <property type="evidence" value="ECO:0007669"/>
    <property type="project" value="UniProtKB-KW"/>
</dbReference>
<dbReference type="Pfam" id="PF00248">
    <property type="entry name" value="Aldo_ket_red"/>
    <property type="match status" value="1"/>
</dbReference>
<dbReference type="PANTHER" id="PTHR43625">
    <property type="entry name" value="AFLATOXIN B1 ALDEHYDE REDUCTASE"/>
    <property type="match status" value="1"/>
</dbReference>
<dbReference type="PROSITE" id="PS51257">
    <property type="entry name" value="PROKAR_LIPOPROTEIN"/>
    <property type="match status" value="1"/>
</dbReference>
<dbReference type="InterPro" id="IPR050791">
    <property type="entry name" value="Aldo-Keto_reductase"/>
</dbReference>
<dbReference type="Gene3D" id="3.20.20.100">
    <property type="entry name" value="NADP-dependent oxidoreductase domain"/>
    <property type="match status" value="1"/>
</dbReference>
<evidence type="ECO:0000313" key="3">
    <source>
        <dbReference type="EMBL" id="QDG71038.1"/>
    </source>
</evidence>
<keyword evidence="4" id="KW-1185">Reference proteome</keyword>
<proteinExistence type="predicted"/>
<dbReference type="InterPro" id="IPR023210">
    <property type="entry name" value="NADP_OxRdtase_dom"/>
</dbReference>
<dbReference type="GO" id="GO:0005737">
    <property type="term" value="C:cytoplasm"/>
    <property type="evidence" value="ECO:0007669"/>
    <property type="project" value="TreeGrafter"/>
</dbReference>
<reference evidence="3 4" key="1">
    <citation type="submission" date="2019-06" db="EMBL/GenBank/DDBJ databases">
        <title>Complete genome sequence of Janthinobacterium sp. SNU WT3 isolated from diseased rainbow trout.</title>
        <authorList>
            <person name="Oh W.T."/>
            <person name="Park S.C."/>
        </authorList>
    </citation>
    <scope>NUCLEOTIDE SEQUENCE [LARGE SCALE GENOMIC DNA]</scope>
    <source>
        <strain evidence="3 4">SNU WT3</strain>
    </source>
</reference>
<evidence type="ECO:0000259" key="2">
    <source>
        <dbReference type="Pfam" id="PF00248"/>
    </source>
</evidence>
<dbReference type="RefSeq" id="WP_141170324.1">
    <property type="nucleotide sequence ID" value="NZ_CP041185.1"/>
</dbReference>
<evidence type="ECO:0000256" key="1">
    <source>
        <dbReference type="ARBA" id="ARBA00023002"/>
    </source>
</evidence>
<feature type="domain" description="NADP-dependent oxidoreductase" evidence="2">
    <location>
        <begin position="18"/>
        <end position="307"/>
    </location>
</feature>
<keyword evidence="1" id="KW-0560">Oxidoreductase</keyword>
<dbReference type="KEGG" id="jas:FJQ89_11890"/>
<sequence length="330" mass="34893">MHLQQRRIGHSSLSSSALGLGCMGMSEFYGATDEAQSLATLEAALAAGVTLFDTADAYGFGHNEQLLGRFLKGRRGQALVATKCGLAREAGSYARRVDNSPAYIRQACVASLTRLGVEAIDLFYLHRLNLDTPLEESMGALAQLLQEGKIRAVGLCEVSAATLRRAAAICPVAAVQSEYSLWTREPEQGVLAACRDVGASFFAYSPLGRGFLTGAIADAASLDPGDFRQFNPRFAADNLARNQAIVAQVQQLARAKGCTPAQLALAWLLAQGDDIIPIPGTKRIAYLHDNLGALAVQLDGAELAAMNATFPLGMAAGARYTDEGMKGVDA</sequence>
<dbReference type="PANTHER" id="PTHR43625:SF40">
    <property type="entry name" value="ALDO-KETO REDUCTASE YAKC [NADP(+)]"/>
    <property type="match status" value="1"/>
</dbReference>
<dbReference type="OrthoDB" id="5488419at2"/>
<name>A0A4Y6RDF5_9BURK</name>
<evidence type="ECO:0000313" key="4">
    <source>
        <dbReference type="Proteomes" id="UP000316665"/>
    </source>
</evidence>
<accession>A0A4Y6RDF5</accession>
<dbReference type="Proteomes" id="UP000316665">
    <property type="component" value="Chromosome"/>
</dbReference>